<gene>
    <name evidence="1" type="ORF">WHX56_16960</name>
</gene>
<reference evidence="1 2" key="1">
    <citation type="submission" date="2024-03" db="EMBL/GenBank/DDBJ databases">
        <title>Reference genomes for the five species model microbial community.</title>
        <authorList>
            <person name="Padfield D."/>
        </authorList>
    </citation>
    <scope>NUCLEOTIDE SEQUENCE [LARGE SCALE GENOMIC DNA]</scope>
    <source>
        <strain evidence="1 2">AB1</strain>
    </source>
</reference>
<evidence type="ECO:0008006" key="3">
    <source>
        <dbReference type="Google" id="ProtNLM"/>
    </source>
</evidence>
<accession>A0ABZ2RX49</accession>
<dbReference type="PROSITE" id="PS51257">
    <property type="entry name" value="PROKAR_LIPOPROTEIN"/>
    <property type="match status" value="1"/>
</dbReference>
<organism evidence="1 2">
    <name type="scientific">Achromobacter veterisilvae</name>
    <dbReference type="NCBI Taxonomy" id="2069367"/>
    <lineage>
        <taxon>Bacteria</taxon>
        <taxon>Pseudomonadati</taxon>
        <taxon>Pseudomonadota</taxon>
        <taxon>Betaproteobacteria</taxon>
        <taxon>Burkholderiales</taxon>
        <taxon>Alcaligenaceae</taxon>
        <taxon>Achromobacter</taxon>
    </lineage>
</organism>
<evidence type="ECO:0000313" key="1">
    <source>
        <dbReference type="EMBL" id="WXR71347.1"/>
    </source>
</evidence>
<keyword evidence="2" id="KW-1185">Reference proteome</keyword>
<name>A0ABZ2RX49_9BURK</name>
<dbReference type="RefSeq" id="WP_287755818.1">
    <property type="nucleotide sequence ID" value="NZ_CP148753.1"/>
</dbReference>
<proteinExistence type="predicted"/>
<evidence type="ECO:0000313" key="2">
    <source>
        <dbReference type="Proteomes" id="UP001456224"/>
    </source>
</evidence>
<sequence>MHLRIASVVVVVVTLAGCGNIAVVKSFSTKFESPAEGKTANLRVITNGMVRGVPNSECIDWYLPGAGVIAARDGFAHRNYEDLGMPDSKWTAAVSKSNFYNTEVRVPAGEPLSLSFIGNGRVSAYAREQCFVSRSFTPQPGHNYELVMIENGSSCQSRLVDFVDATQETVVKTEVPGLCSKWHSFM</sequence>
<dbReference type="EMBL" id="CP148753">
    <property type="protein sequence ID" value="WXR71347.1"/>
    <property type="molecule type" value="Genomic_DNA"/>
</dbReference>
<protein>
    <recommendedName>
        <fullName evidence="3">Lipoprotein</fullName>
    </recommendedName>
</protein>
<dbReference type="Proteomes" id="UP001456224">
    <property type="component" value="Chromosome"/>
</dbReference>